<dbReference type="InterPro" id="IPR051961">
    <property type="entry name" value="Fungal_Metabolite_Diox"/>
</dbReference>
<dbReference type="SUPFAM" id="SSF82199">
    <property type="entry name" value="SET domain"/>
    <property type="match status" value="1"/>
</dbReference>
<evidence type="ECO:0000313" key="3">
    <source>
        <dbReference type="EMBL" id="KAJ8610029.1"/>
    </source>
</evidence>
<evidence type="ECO:0000259" key="2">
    <source>
        <dbReference type="PROSITE" id="PS50280"/>
    </source>
</evidence>
<dbReference type="SUPFAM" id="SSF51197">
    <property type="entry name" value="Clavaminate synthase-like"/>
    <property type="match status" value="1"/>
</dbReference>
<organism evidence="3 4">
    <name type="scientific">Chrysophaeum taylorii</name>
    <dbReference type="NCBI Taxonomy" id="2483200"/>
    <lineage>
        <taxon>Eukaryota</taxon>
        <taxon>Sar</taxon>
        <taxon>Stramenopiles</taxon>
        <taxon>Ochrophyta</taxon>
        <taxon>Pelagophyceae</taxon>
        <taxon>Pelagomonadales</taxon>
        <taxon>Pelagomonadaceae</taxon>
        <taxon>Chrysophaeum</taxon>
    </lineage>
</organism>
<gene>
    <name evidence="3" type="ORF">CTAYLR_006639</name>
</gene>
<accession>A0AAD7UM08</accession>
<keyword evidence="4" id="KW-1185">Reference proteome</keyword>
<protein>
    <recommendedName>
        <fullName evidence="2">SET domain-containing protein</fullName>
    </recommendedName>
</protein>
<dbReference type="PROSITE" id="PS50280">
    <property type="entry name" value="SET"/>
    <property type="match status" value="1"/>
</dbReference>
<dbReference type="Pfam" id="PF05721">
    <property type="entry name" value="PhyH"/>
    <property type="match status" value="1"/>
</dbReference>
<dbReference type="InterPro" id="IPR046341">
    <property type="entry name" value="SET_dom_sf"/>
</dbReference>
<dbReference type="PANTHER" id="PTHR37563">
    <property type="entry name" value="PHYTANOYL-COA DIOXYGENASE FAMILY PROTEIN (AFU_ORTHOLOGUE AFUA_2G03330)"/>
    <property type="match status" value="1"/>
</dbReference>
<evidence type="ECO:0000256" key="1">
    <source>
        <dbReference type="SAM" id="MobiDB-lite"/>
    </source>
</evidence>
<sequence>MSSFVSEKGLNRTAKTSRPTQLVEDGAIDVDCEASMVLGSSTQRIVEAVRLLRLAGVVVLRKAFEREAGAKLKGAVEPAMRRVIEALDSHPERPRLSDPESFAFSEACGRGPGRLDIKLELLPCADACEAVARRVAAEALGGDHVVIARGVVASFPGAAAQRWHRDGENLFPETGVCDLPPHAVTIFVPLVDVDPSCGPTQFLPGSHAAAAHDARYAEPVAAPAAEPLLEVGDVVVCDYRCIHRGGRNTSSAPRPIYYVVAARPWFVDAYNFPSRRSLFTRVVACVSRDEEDPADLICCVSTGAAYSEATLAGGPGPLDKKLAADKALERALETATLAFADERGLAAAALLAARERFTFVDTICFLRESDLRDRHLLSHPPAPAAEALGLAADLKRRATAALEVKPVPEIRGLGVFAIESIPARSLVAEYAGLVHPDDSRDAYALDYAQTLNGDALKISSRTYGNVARFVNHASDDDANAEILRCTFAGLLRVVIVATRTIAPGEQVLVDYGAAYWRGLDLDPVPLKPRQRQPSTHQTQPEPPPPPRATKNLVFPKFSLRSAHSALLRFVNDHDVSPLEDGTDGSALVAWRDLDTW</sequence>
<dbReference type="InterPro" id="IPR008775">
    <property type="entry name" value="Phytyl_CoA_dOase-like"/>
</dbReference>
<dbReference type="SMART" id="SM00317">
    <property type="entry name" value="SET"/>
    <property type="match status" value="1"/>
</dbReference>
<dbReference type="Gene3D" id="2.60.120.620">
    <property type="entry name" value="q2cbj1_9rhob like domain"/>
    <property type="match status" value="1"/>
</dbReference>
<comment type="caution">
    <text evidence="3">The sequence shown here is derived from an EMBL/GenBank/DDBJ whole genome shotgun (WGS) entry which is preliminary data.</text>
</comment>
<dbReference type="Pfam" id="PF00856">
    <property type="entry name" value="SET"/>
    <property type="match status" value="1"/>
</dbReference>
<dbReference type="EMBL" id="JAQMWT010000122">
    <property type="protein sequence ID" value="KAJ8610029.1"/>
    <property type="molecule type" value="Genomic_DNA"/>
</dbReference>
<dbReference type="InterPro" id="IPR001214">
    <property type="entry name" value="SET_dom"/>
</dbReference>
<dbReference type="AlphaFoldDB" id="A0AAD7UM08"/>
<feature type="region of interest" description="Disordered" evidence="1">
    <location>
        <begin position="525"/>
        <end position="551"/>
    </location>
</feature>
<feature type="domain" description="SET" evidence="2">
    <location>
        <begin position="400"/>
        <end position="512"/>
    </location>
</feature>
<evidence type="ECO:0000313" key="4">
    <source>
        <dbReference type="Proteomes" id="UP001230188"/>
    </source>
</evidence>
<name>A0AAD7UM08_9STRA</name>
<dbReference type="Proteomes" id="UP001230188">
    <property type="component" value="Unassembled WGS sequence"/>
</dbReference>
<dbReference type="PANTHER" id="PTHR37563:SF2">
    <property type="entry name" value="PHYTANOYL-COA DIOXYGENASE FAMILY PROTEIN (AFU_ORTHOLOGUE AFUA_2G03330)"/>
    <property type="match status" value="1"/>
</dbReference>
<proteinExistence type="predicted"/>
<dbReference type="Gene3D" id="2.170.270.10">
    <property type="entry name" value="SET domain"/>
    <property type="match status" value="1"/>
</dbReference>
<reference evidence="3" key="1">
    <citation type="submission" date="2023-01" db="EMBL/GenBank/DDBJ databases">
        <title>Metagenome sequencing of chrysophaentin producing Chrysophaeum taylorii.</title>
        <authorList>
            <person name="Davison J."/>
            <person name="Bewley C."/>
        </authorList>
    </citation>
    <scope>NUCLEOTIDE SEQUENCE</scope>
    <source>
        <strain evidence="3">NIES-1699</strain>
    </source>
</reference>